<evidence type="ECO:0000313" key="2">
    <source>
        <dbReference type="Proteomes" id="UP001285636"/>
    </source>
</evidence>
<organism evidence="1 2">
    <name type="scientific">Alkalihalophilus pseudofirmus</name>
    <name type="common">Bacillus pseudofirmus</name>
    <dbReference type="NCBI Taxonomy" id="79885"/>
    <lineage>
        <taxon>Bacteria</taxon>
        <taxon>Bacillati</taxon>
        <taxon>Bacillota</taxon>
        <taxon>Bacilli</taxon>
        <taxon>Bacillales</taxon>
        <taxon>Bacillaceae</taxon>
        <taxon>Alkalihalophilus</taxon>
    </lineage>
</organism>
<dbReference type="RefSeq" id="WP_323466251.1">
    <property type="nucleotide sequence ID" value="NZ_CP144224.1"/>
</dbReference>
<comment type="caution">
    <text evidence="1">The sequence shown here is derived from an EMBL/GenBank/DDBJ whole genome shotgun (WGS) entry which is preliminary data.</text>
</comment>
<dbReference type="EMBL" id="JAWJAY010000001">
    <property type="protein sequence ID" value="MDV2884806.1"/>
    <property type="molecule type" value="Genomic_DNA"/>
</dbReference>
<dbReference type="Proteomes" id="UP001285636">
    <property type="component" value="Unassembled WGS sequence"/>
</dbReference>
<reference evidence="1" key="1">
    <citation type="submission" date="2023-10" db="EMBL/GenBank/DDBJ databases">
        <title>Screening of Alkalihalophilus pseudofirmusBZ-TG-HK211 and Its Alleviation of Salt Stress on Rapeseed Growth.</title>
        <authorList>
            <person name="Zhao B."/>
            <person name="Guo T."/>
        </authorList>
    </citation>
    <scope>NUCLEOTIDE SEQUENCE</scope>
    <source>
        <strain evidence="1">BZ-TG-HK211</strain>
    </source>
</reference>
<dbReference type="AlphaFoldDB" id="A0AAJ2KXC1"/>
<accession>A0AAJ2KXC1</accession>
<evidence type="ECO:0000313" key="1">
    <source>
        <dbReference type="EMBL" id="MDV2884806.1"/>
    </source>
</evidence>
<protein>
    <submittedName>
        <fullName evidence="1">Uncharacterized protein</fullName>
    </submittedName>
</protein>
<name>A0AAJ2KXC1_ALKPS</name>
<gene>
    <name evidence="1" type="ORF">RYX45_06425</name>
</gene>
<sequence length="199" mass="22974">MNSFDIKAKEMERRFFRKINKGTYFLTGGGKQNDIVDFSNKTVSIRSKKNKSSFSISREKLKSALSFLLKKKTATHKELEKFANFNSALMGLLRLILIDIAKISKNALGLMRITIKGVRFFFSGLDKPTNQDFEAITRNGAMFVLNTYYWLREKGTKLDEWMQKLEKNNIKLLVDSGAFSLFNAQKKGSRWLVKMSMKK</sequence>
<proteinExistence type="predicted"/>